<evidence type="ECO:0000256" key="1">
    <source>
        <dbReference type="SAM" id="MobiDB-lite"/>
    </source>
</evidence>
<feature type="compositionally biased region" description="Polar residues" evidence="1">
    <location>
        <begin position="1"/>
        <end position="17"/>
    </location>
</feature>
<dbReference type="AlphaFoldDB" id="A0A975GPY8"/>
<accession>A0A975GPY8</accession>
<dbReference type="EMBL" id="CP061800">
    <property type="protein sequence ID" value="QTA89324.1"/>
    <property type="molecule type" value="Genomic_DNA"/>
</dbReference>
<keyword evidence="3" id="KW-1185">Reference proteome</keyword>
<feature type="region of interest" description="Disordered" evidence="1">
    <location>
        <begin position="1"/>
        <end position="39"/>
    </location>
</feature>
<name>A0A975GPY8_9BACT</name>
<dbReference type="Proteomes" id="UP000663722">
    <property type="component" value="Chromosome"/>
</dbReference>
<proteinExistence type="predicted"/>
<organism evidence="2 3">
    <name type="scientific">Desulfonema magnum</name>
    <dbReference type="NCBI Taxonomy" id="45655"/>
    <lineage>
        <taxon>Bacteria</taxon>
        <taxon>Pseudomonadati</taxon>
        <taxon>Thermodesulfobacteriota</taxon>
        <taxon>Desulfobacteria</taxon>
        <taxon>Desulfobacterales</taxon>
        <taxon>Desulfococcaceae</taxon>
        <taxon>Desulfonema</taxon>
    </lineage>
</organism>
<dbReference type="KEGG" id="dmm:dnm_053740"/>
<gene>
    <name evidence="2" type="ORF">dnm_053740</name>
</gene>
<protein>
    <submittedName>
        <fullName evidence="2">Uncharacterized protein</fullName>
    </submittedName>
</protein>
<evidence type="ECO:0000313" key="3">
    <source>
        <dbReference type="Proteomes" id="UP000663722"/>
    </source>
</evidence>
<reference evidence="2" key="1">
    <citation type="journal article" date="2021" name="Microb. Physiol.">
        <title>Proteogenomic Insights into the Physiology of Marine, Sulfate-Reducing, Filamentous Desulfonema limicola and Desulfonema magnum.</title>
        <authorList>
            <person name="Schnaars V."/>
            <person name="Wohlbrand L."/>
            <person name="Scheve S."/>
            <person name="Hinrichs C."/>
            <person name="Reinhardt R."/>
            <person name="Rabus R."/>
        </authorList>
    </citation>
    <scope>NUCLEOTIDE SEQUENCE</scope>
    <source>
        <strain evidence="2">4be13</strain>
    </source>
</reference>
<sequence>MSESLKVSRKNINNKISGTEGMGIRNREKNCSGNFTKIV</sequence>
<evidence type="ECO:0000313" key="2">
    <source>
        <dbReference type="EMBL" id="QTA89324.1"/>
    </source>
</evidence>